<proteinExistence type="predicted"/>
<name>A0ABS7PPZ3_9SPHN</name>
<dbReference type="InterPro" id="IPR036388">
    <property type="entry name" value="WH-like_DNA-bd_sf"/>
</dbReference>
<dbReference type="Proteomes" id="UP000706039">
    <property type="component" value="Unassembled WGS sequence"/>
</dbReference>
<dbReference type="SUPFAM" id="SSF88659">
    <property type="entry name" value="Sigma3 and sigma4 domains of RNA polymerase sigma factors"/>
    <property type="match status" value="1"/>
</dbReference>
<dbReference type="InterPro" id="IPR013324">
    <property type="entry name" value="RNA_pol_sigma_r3/r4-like"/>
</dbReference>
<comment type="caution">
    <text evidence="1">The sequence shown here is derived from an EMBL/GenBank/DDBJ whole genome shotgun (WGS) entry which is preliminary data.</text>
</comment>
<evidence type="ECO:0000313" key="2">
    <source>
        <dbReference type="Proteomes" id="UP000706039"/>
    </source>
</evidence>
<keyword evidence="2" id="KW-1185">Reference proteome</keyword>
<organism evidence="1 2">
    <name type="scientific">Sphingomonas colocasiae</name>
    <dbReference type="NCBI Taxonomy" id="1848973"/>
    <lineage>
        <taxon>Bacteria</taxon>
        <taxon>Pseudomonadati</taxon>
        <taxon>Pseudomonadota</taxon>
        <taxon>Alphaproteobacteria</taxon>
        <taxon>Sphingomonadales</taxon>
        <taxon>Sphingomonadaceae</taxon>
        <taxon>Sphingomonas</taxon>
    </lineage>
</organism>
<evidence type="ECO:0000313" key="1">
    <source>
        <dbReference type="EMBL" id="MBY8823261.1"/>
    </source>
</evidence>
<dbReference type="EMBL" id="JAINVV010000005">
    <property type="protein sequence ID" value="MBY8823261.1"/>
    <property type="molecule type" value="Genomic_DNA"/>
</dbReference>
<dbReference type="Gene3D" id="1.10.10.10">
    <property type="entry name" value="Winged helix-like DNA-binding domain superfamily/Winged helix DNA-binding domain"/>
    <property type="match status" value="1"/>
</dbReference>
<sequence>MSGVNAKRLPEIEARRVRIMALRAEGLTWAAIGHELGVSPDRARVLHVRALEVEAERAAGISARARQIIDECGVGVEGLRARLARSQAEVERVLRRRAMCGARELAEILAWLGREDVSAQ</sequence>
<accession>A0ABS7PPZ3</accession>
<gene>
    <name evidence="1" type="ORF">K7G82_13225</name>
</gene>
<reference evidence="1 2" key="1">
    <citation type="submission" date="2021-08" db="EMBL/GenBank/DDBJ databases">
        <authorList>
            <person name="Tuo L."/>
        </authorList>
    </citation>
    <scope>NUCLEOTIDE SEQUENCE [LARGE SCALE GENOMIC DNA]</scope>
    <source>
        <strain evidence="1 2">JCM 31229</strain>
    </source>
</reference>
<protein>
    <submittedName>
        <fullName evidence="1">Uncharacterized protein</fullName>
    </submittedName>
</protein>
<dbReference type="RefSeq" id="WP_222990378.1">
    <property type="nucleotide sequence ID" value="NZ_JAINVV010000005.1"/>
</dbReference>